<dbReference type="Proteomes" id="UP000789901">
    <property type="component" value="Unassembled WGS sequence"/>
</dbReference>
<organism evidence="1 2">
    <name type="scientific">Gigaspora margarita</name>
    <dbReference type="NCBI Taxonomy" id="4874"/>
    <lineage>
        <taxon>Eukaryota</taxon>
        <taxon>Fungi</taxon>
        <taxon>Fungi incertae sedis</taxon>
        <taxon>Mucoromycota</taxon>
        <taxon>Glomeromycotina</taxon>
        <taxon>Glomeromycetes</taxon>
        <taxon>Diversisporales</taxon>
        <taxon>Gigasporaceae</taxon>
        <taxon>Gigaspora</taxon>
    </lineage>
</organism>
<accession>A0ABN7WBK3</accession>
<evidence type="ECO:0000313" key="1">
    <source>
        <dbReference type="EMBL" id="CAG8826037.1"/>
    </source>
</evidence>
<protein>
    <submittedName>
        <fullName evidence="1">17197_t:CDS:1</fullName>
    </submittedName>
</protein>
<name>A0ABN7WBK3_GIGMA</name>
<reference evidence="1 2" key="1">
    <citation type="submission" date="2021-06" db="EMBL/GenBank/DDBJ databases">
        <authorList>
            <person name="Kallberg Y."/>
            <person name="Tangrot J."/>
            <person name="Rosling A."/>
        </authorList>
    </citation>
    <scope>NUCLEOTIDE SEQUENCE [LARGE SCALE GENOMIC DNA]</scope>
    <source>
        <strain evidence="1 2">120-4 pot B 10/14</strain>
    </source>
</reference>
<feature type="non-terminal residue" evidence="1">
    <location>
        <position position="1"/>
    </location>
</feature>
<proteinExistence type="predicted"/>
<keyword evidence="2" id="KW-1185">Reference proteome</keyword>
<comment type="caution">
    <text evidence="1">The sequence shown here is derived from an EMBL/GenBank/DDBJ whole genome shotgun (WGS) entry which is preliminary data.</text>
</comment>
<sequence length="52" mass="6095">EEKETSDDDKIDCYLRFQTPQANSEDSFKCKHLFSDAGKQKTDDRNRLKPNT</sequence>
<evidence type="ECO:0000313" key="2">
    <source>
        <dbReference type="Proteomes" id="UP000789901"/>
    </source>
</evidence>
<gene>
    <name evidence="1" type="ORF">GMARGA_LOCUS29004</name>
</gene>
<dbReference type="EMBL" id="CAJVQB010038259">
    <property type="protein sequence ID" value="CAG8826037.1"/>
    <property type="molecule type" value="Genomic_DNA"/>
</dbReference>